<proteinExistence type="predicted"/>
<comment type="caution">
    <text evidence="1">The sequence shown here is derived from an EMBL/GenBank/DDBJ whole genome shotgun (WGS) entry which is preliminary data.</text>
</comment>
<dbReference type="Proteomes" id="UP000585614">
    <property type="component" value="Unassembled WGS sequence"/>
</dbReference>
<gene>
    <name evidence="1" type="ORF">mRhiFer1_009464</name>
</gene>
<name>A0A7J7RJ00_RHIFE</name>
<sequence>MEPDLQSGLGKSLQRSFPGFIALNLILSTWSTFDFKYCLIFAKSYFFLGPIVLNSMFTEVYNILFHDAVSGSEFRVRWRKIDVLFSRTHTNTHSHTRPVGMRNSVFQFVNIDPLRNHLNLARSSQPPVILSLHDMLLTLCVLSTAACRCLLL</sequence>
<accession>A0A7J7RJ00</accession>
<dbReference type="AlphaFoldDB" id="A0A7J7RJ00"/>
<evidence type="ECO:0000313" key="1">
    <source>
        <dbReference type="EMBL" id="KAF6276119.1"/>
    </source>
</evidence>
<protein>
    <submittedName>
        <fullName evidence="1">Uncharacterized protein</fullName>
    </submittedName>
</protein>
<organism evidence="1 2">
    <name type="scientific">Rhinolophus ferrumequinum</name>
    <name type="common">Greater horseshoe bat</name>
    <dbReference type="NCBI Taxonomy" id="59479"/>
    <lineage>
        <taxon>Eukaryota</taxon>
        <taxon>Metazoa</taxon>
        <taxon>Chordata</taxon>
        <taxon>Craniata</taxon>
        <taxon>Vertebrata</taxon>
        <taxon>Euteleostomi</taxon>
        <taxon>Mammalia</taxon>
        <taxon>Eutheria</taxon>
        <taxon>Laurasiatheria</taxon>
        <taxon>Chiroptera</taxon>
        <taxon>Yinpterochiroptera</taxon>
        <taxon>Rhinolophoidea</taxon>
        <taxon>Rhinolophidae</taxon>
        <taxon>Rhinolophinae</taxon>
        <taxon>Rhinolophus</taxon>
    </lineage>
</organism>
<reference evidence="1 2" key="1">
    <citation type="journal article" date="2020" name="Nature">
        <title>Six reference-quality genomes reveal evolution of bat adaptations.</title>
        <authorList>
            <person name="Jebb D."/>
            <person name="Huang Z."/>
            <person name="Pippel M."/>
            <person name="Hughes G.M."/>
            <person name="Lavrichenko K."/>
            <person name="Devanna P."/>
            <person name="Winkler S."/>
            <person name="Jermiin L.S."/>
            <person name="Skirmuntt E.C."/>
            <person name="Katzourakis A."/>
            <person name="Burkitt-Gray L."/>
            <person name="Ray D.A."/>
            <person name="Sullivan K.A.M."/>
            <person name="Roscito J.G."/>
            <person name="Kirilenko B.M."/>
            <person name="Davalos L.M."/>
            <person name="Corthals A.P."/>
            <person name="Power M.L."/>
            <person name="Jones G."/>
            <person name="Ransome R.D."/>
            <person name="Dechmann D.K.N."/>
            <person name="Locatelli A.G."/>
            <person name="Puechmaille S.J."/>
            <person name="Fedrigo O."/>
            <person name="Jarvis E.D."/>
            <person name="Hiller M."/>
            <person name="Vernes S.C."/>
            <person name="Myers E.W."/>
            <person name="Teeling E.C."/>
        </authorList>
    </citation>
    <scope>NUCLEOTIDE SEQUENCE [LARGE SCALE GENOMIC DNA]</scope>
    <source>
        <strain evidence="1">MRhiFer1</strain>
        <tissue evidence="1">Lung</tissue>
    </source>
</reference>
<evidence type="ECO:0000313" key="2">
    <source>
        <dbReference type="Proteomes" id="UP000585614"/>
    </source>
</evidence>
<dbReference type="EMBL" id="JACAGC010000026">
    <property type="protein sequence ID" value="KAF6276119.1"/>
    <property type="molecule type" value="Genomic_DNA"/>
</dbReference>